<reference evidence="2" key="1">
    <citation type="journal article" date="2022" name="Int. J. Mol. Sci.">
        <title>Draft Genome of Tanacetum Coccineum: Genomic Comparison of Closely Related Tanacetum-Family Plants.</title>
        <authorList>
            <person name="Yamashiro T."/>
            <person name="Shiraishi A."/>
            <person name="Nakayama K."/>
            <person name="Satake H."/>
        </authorList>
    </citation>
    <scope>NUCLEOTIDE SEQUENCE</scope>
</reference>
<feature type="compositionally biased region" description="Basic residues" evidence="1">
    <location>
        <begin position="85"/>
        <end position="102"/>
    </location>
</feature>
<dbReference type="PANTHER" id="PTHR31680">
    <property type="entry name" value="LONGIFOLIA PROTEIN"/>
    <property type="match status" value="1"/>
</dbReference>
<protein>
    <submittedName>
        <fullName evidence="2">Longifoli 2-like protein</fullName>
    </submittedName>
</protein>
<organism evidence="2 3">
    <name type="scientific">Tanacetum coccineum</name>
    <dbReference type="NCBI Taxonomy" id="301880"/>
    <lineage>
        <taxon>Eukaryota</taxon>
        <taxon>Viridiplantae</taxon>
        <taxon>Streptophyta</taxon>
        <taxon>Embryophyta</taxon>
        <taxon>Tracheophyta</taxon>
        <taxon>Spermatophyta</taxon>
        <taxon>Magnoliopsida</taxon>
        <taxon>eudicotyledons</taxon>
        <taxon>Gunneridae</taxon>
        <taxon>Pentapetalae</taxon>
        <taxon>asterids</taxon>
        <taxon>campanulids</taxon>
        <taxon>Asterales</taxon>
        <taxon>Asteraceae</taxon>
        <taxon>Asteroideae</taxon>
        <taxon>Anthemideae</taxon>
        <taxon>Anthemidinae</taxon>
        <taxon>Tanacetum</taxon>
    </lineage>
</organism>
<sequence>MTWCHHEGELVDPLTRIPLEPAPWKQEVSSKSVYGQIEKRLIEVEFKTSCKDLRAPKQILEVQKCSTRTRYSQKDKKQSQIGQNRARKRKELKSKKSGSKSQ</sequence>
<evidence type="ECO:0000313" key="2">
    <source>
        <dbReference type="EMBL" id="GJT52359.1"/>
    </source>
</evidence>
<dbReference type="InterPro" id="IPR033334">
    <property type="entry name" value="LNG1/2"/>
</dbReference>
<proteinExistence type="predicted"/>
<dbReference type="Proteomes" id="UP001151760">
    <property type="component" value="Unassembled WGS sequence"/>
</dbReference>
<evidence type="ECO:0000313" key="3">
    <source>
        <dbReference type="Proteomes" id="UP001151760"/>
    </source>
</evidence>
<comment type="caution">
    <text evidence="2">The sequence shown here is derived from an EMBL/GenBank/DDBJ whole genome shotgun (WGS) entry which is preliminary data.</text>
</comment>
<dbReference type="EMBL" id="BQNB010016488">
    <property type="protein sequence ID" value="GJT52359.1"/>
    <property type="molecule type" value="Genomic_DNA"/>
</dbReference>
<accession>A0ABQ5ENC3</accession>
<gene>
    <name evidence="2" type="ORF">Tco_0978516</name>
</gene>
<name>A0ABQ5ENC3_9ASTR</name>
<reference evidence="2" key="2">
    <citation type="submission" date="2022-01" db="EMBL/GenBank/DDBJ databases">
        <authorList>
            <person name="Yamashiro T."/>
            <person name="Shiraishi A."/>
            <person name="Satake H."/>
            <person name="Nakayama K."/>
        </authorList>
    </citation>
    <scope>NUCLEOTIDE SEQUENCE</scope>
</reference>
<feature type="region of interest" description="Disordered" evidence="1">
    <location>
        <begin position="70"/>
        <end position="102"/>
    </location>
</feature>
<keyword evidence="3" id="KW-1185">Reference proteome</keyword>
<dbReference type="PANTHER" id="PTHR31680:SF15">
    <property type="entry name" value="PROTEIN LONGIFOLIA 2"/>
    <property type="match status" value="1"/>
</dbReference>
<evidence type="ECO:0000256" key="1">
    <source>
        <dbReference type="SAM" id="MobiDB-lite"/>
    </source>
</evidence>